<proteinExistence type="predicted"/>
<dbReference type="Gene3D" id="1.10.260.40">
    <property type="entry name" value="lambda repressor-like DNA-binding domains"/>
    <property type="match status" value="1"/>
</dbReference>
<dbReference type="GO" id="GO:0003677">
    <property type="term" value="F:DNA binding"/>
    <property type="evidence" value="ECO:0007669"/>
    <property type="project" value="InterPro"/>
</dbReference>
<gene>
    <name evidence="2" type="ORF">EVA_14453</name>
</gene>
<name>J9CBW6_9ZZZZ</name>
<dbReference type="Pfam" id="PF01381">
    <property type="entry name" value="HTH_3"/>
    <property type="match status" value="1"/>
</dbReference>
<feature type="non-terminal residue" evidence="2">
    <location>
        <position position="78"/>
    </location>
</feature>
<dbReference type="PROSITE" id="PS50943">
    <property type="entry name" value="HTH_CROC1"/>
    <property type="match status" value="1"/>
</dbReference>
<protein>
    <submittedName>
        <fullName evidence="2">Protein containing Helix-turn-helix type 3 domain protein</fullName>
    </submittedName>
</protein>
<sequence>MYNADIKRRRKAWNSEKYWRKKRRELGLNQSQLADKLGAMGIPLSNQAISKWEKGTTLPNAKQFLTLCTALNIDDING</sequence>
<reference evidence="2" key="1">
    <citation type="journal article" date="2012" name="PLoS ONE">
        <title>Gene sets for utilization of primary and secondary nutrition supplies in the distal gut of endangered iberian lynx.</title>
        <authorList>
            <person name="Alcaide M."/>
            <person name="Messina E."/>
            <person name="Richter M."/>
            <person name="Bargiela R."/>
            <person name="Peplies J."/>
            <person name="Huws S.A."/>
            <person name="Newbold C.J."/>
            <person name="Golyshin P.N."/>
            <person name="Simon M.A."/>
            <person name="Lopez G."/>
            <person name="Yakimov M.M."/>
            <person name="Ferrer M."/>
        </authorList>
    </citation>
    <scope>NUCLEOTIDE SEQUENCE</scope>
</reference>
<feature type="domain" description="HTH cro/C1-type" evidence="1">
    <location>
        <begin position="20"/>
        <end position="76"/>
    </location>
</feature>
<organism evidence="2">
    <name type="scientific">gut metagenome</name>
    <dbReference type="NCBI Taxonomy" id="749906"/>
    <lineage>
        <taxon>unclassified sequences</taxon>
        <taxon>metagenomes</taxon>
        <taxon>organismal metagenomes</taxon>
    </lineage>
</organism>
<evidence type="ECO:0000313" key="2">
    <source>
        <dbReference type="EMBL" id="EJW97440.1"/>
    </source>
</evidence>
<comment type="caution">
    <text evidence="2">The sequence shown here is derived from an EMBL/GenBank/DDBJ whole genome shotgun (WGS) entry which is preliminary data.</text>
</comment>
<evidence type="ECO:0000259" key="1">
    <source>
        <dbReference type="PROSITE" id="PS50943"/>
    </source>
</evidence>
<dbReference type="AlphaFoldDB" id="J9CBW6"/>
<dbReference type="CDD" id="cd00093">
    <property type="entry name" value="HTH_XRE"/>
    <property type="match status" value="1"/>
</dbReference>
<dbReference type="SUPFAM" id="SSF47413">
    <property type="entry name" value="lambda repressor-like DNA-binding domains"/>
    <property type="match status" value="1"/>
</dbReference>
<dbReference type="InterPro" id="IPR001387">
    <property type="entry name" value="Cro/C1-type_HTH"/>
</dbReference>
<accession>J9CBW6</accession>
<dbReference type="InterPro" id="IPR010982">
    <property type="entry name" value="Lambda_DNA-bd_dom_sf"/>
</dbReference>
<dbReference type="EMBL" id="AMCI01004759">
    <property type="protein sequence ID" value="EJW97440.1"/>
    <property type="molecule type" value="Genomic_DNA"/>
</dbReference>